<name>A0A6M5UKH1_9MICO</name>
<dbReference type="Proteomes" id="UP000451354">
    <property type="component" value="Plasmid pCPRO01"/>
</dbReference>
<geneLocation type="plasmid" evidence="1 2">
    <name>pCPRO01</name>
</geneLocation>
<accession>A0A6M5UKH1</accession>
<keyword evidence="1" id="KW-0614">Plasmid</keyword>
<dbReference type="AlphaFoldDB" id="A0A6M5UKH1"/>
<sequence length="232" mass="25160">MCETLGVNIARQVHLEVVVPILVNVTQTYPINGSSAEKLESVERSWPVRHVKFGADFDTSPAAAELLAHADVLLAVRKNVVVEVRSITGHAVDPEDGRVRFLTREMEGADDLIGRRLAKPYAWVRGQGWPVQHVGLGEEITELTELLEPAGDEIVHRTEMAGVYEISVTASGELLVVGPRGRDVTVRTGLKGGGEDFVEERDADGHYSLALTTDGDLVVANPGARPVTVRSR</sequence>
<protein>
    <submittedName>
        <fullName evidence="1">Uncharacterized protein</fullName>
    </submittedName>
</protein>
<reference evidence="2" key="1">
    <citation type="journal article" date="2022" name="Int. J. Syst. Evol. Microbiol.">
        <title>Cellulosimicrobium protaetiae sp. nov., isolated from the gut of the larva of Protaetia brevitarsis seulensis.</title>
        <authorList>
            <person name="Le Han H."/>
            <person name="Nguyen T.T.H."/>
            <person name="Li Z."/>
            <person name="Shin N.R."/>
            <person name="Kim S.G."/>
        </authorList>
    </citation>
    <scope>NUCLEOTIDE SEQUENCE [LARGE SCALE GENOMIC DNA]</scope>
    <source>
        <strain evidence="2">BI34</strain>
    </source>
</reference>
<dbReference type="KEGG" id="cprt:FIC82_020085"/>
<organism evidence="1 2">
    <name type="scientific">Cellulosimicrobium protaetiae</name>
    <dbReference type="NCBI Taxonomy" id="2587808"/>
    <lineage>
        <taxon>Bacteria</taxon>
        <taxon>Bacillati</taxon>
        <taxon>Actinomycetota</taxon>
        <taxon>Actinomycetes</taxon>
        <taxon>Micrococcales</taxon>
        <taxon>Promicromonosporaceae</taxon>
        <taxon>Cellulosimicrobium</taxon>
    </lineage>
</organism>
<dbReference type="EMBL" id="CP052758">
    <property type="protein sequence ID" value="QJW38690.1"/>
    <property type="molecule type" value="Genomic_DNA"/>
</dbReference>
<proteinExistence type="predicted"/>
<gene>
    <name evidence="1" type="ORF">FIC82_020085</name>
</gene>
<keyword evidence="2" id="KW-1185">Reference proteome</keyword>
<evidence type="ECO:0000313" key="2">
    <source>
        <dbReference type="Proteomes" id="UP000451354"/>
    </source>
</evidence>
<dbReference type="RefSeq" id="WP_154800636.1">
    <property type="nucleotide sequence ID" value="NZ_CP052758.1"/>
</dbReference>
<evidence type="ECO:0000313" key="1">
    <source>
        <dbReference type="EMBL" id="QJW38690.1"/>
    </source>
</evidence>